<evidence type="ECO:0000313" key="13">
    <source>
        <dbReference type="EMBL" id="OAQ14643.1"/>
    </source>
</evidence>
<keyword evidence="9 11" id="KW-0482">Metalloprotease</keyword>
<protein>
    <recommendedName>
        <fullName evidence="11">Zinc metalloprotease</fullName>
        <ecNumber evidence="11">3.4.24.-</ecNumber>
    </recommendedName>
</protein>
<dbReference type="EMBL" id="JACI01000002">
    <property type="protein sequence ID" value="OAQ14643.1"/>
    <property type="molecule type" value="Genomic_DNA"/>
</dbReference>
<reference evidence="13 14" key="1">
    <citation type="submission" date="2014-01" db="EMBL/GenBank/DDBJ databases">
        <authorList>
            <person name="Zuccon D."/>
        </authorList>
    </citation>
    <scope>NUCLEOTIDE SEQUENCE [LARGE SCALE GENOMIC DNA]</scope>
    <source>
        <strain evidence="13 14">Y31</strain>
    </source>
</reference>
<dbReference type="GO" id="GO:0046872">
    <property type="term" value="F:metal ion binding"/>
    <property type="evidence" value="ECO:0007669"/>
    <property type="project" value="UniProtKB-KW"/>
</dbReference>
<dbReference type="GO" id="GO:0016020">
    <property type="term" value="C:membrane"/>
    <property type="evidence" value="ECO:0007669"/>
    <property type="project" value="UniProtKB-SubCell"/>
</dbReference>
<dbReference type="PANTHER" id="PTHR42837:SF2">
    <property type="entry name" value="MEMBRANE METALLOPROTEASE ARASP2, CHLOROPLASTIC-RELATED"/>
    <property type="match status" value="1"/>
</dbReference>
<evidence type="ECO:0000256" key="3">
    <source>
        <dbReference type="ARBA" id="ARBA00007931"/>
    </source>
</evidence>
<comment type="caution">
    <text evidence="13">The sequence shown here is derived from an EMBL/GenBank/DDBJ whole genome shotgun (WGS) entry which is preliminary data.</text>
</comment>
<dbReference type="InterPro" id="IPR041489">
    <property type="entry name" value="PDZ_6"/>
</dbReference>
<dbReference type="SUPFAM" id="SSF50156">
    <property type="entry name" value="PDZ domain-like"/>
    <property type="match status" value="2"/>
</dbReference>
<sequence>MTSFLAFFILICVLVFVHEYGHFWAARRCGVKVLRFSIGFGKVLWRKTDKHGTEFAFSLIPLGGYVQMYNGEPEFHALPSQALKNKSLLQRTFVVIAGPAANFIFAILAYWAVFVIGMPTVKPVVGEVLPETIAASAGLTPELEIKKIDGQSVQDWEEVTLSLIGKAGKSSVILEANHVDENIIQQFSLNLSHWNIDGTKENPLTTLGVRPKRASVEPIIHAVVEQSAAEKAGLQPNDKIIAVNHQPMDWQSLVETVQTGKTLELELERDGQRLNVMLQPIFSAKNQQYLIGIQPTAQPLAAKYRTELKYDILSAFCKALEKVASLVKNIIQFVFSLITGDISFKNVGGPIAIAKGAGLTAEIGLIYYLSFMALISVNLGVMNLFPILPLDGGQLILLAVEAIQRKPLSEKIQLRFQQIGVAFVLTLMVFVLFNDLIHF</sequence>
<dbReference type="CDD" id="cd06163">
    <property type="entry name" value="S2P-M50_PDZ_RseP-like"/>
    <property type="match status" value="2"/>
</dbReference>
<dbReference type="CDD" id="cd23081">
    <property type="entry name" value="cpPDZ_EcRseP-like"/>
    <property type="match status" value="1"/>
</dbReference>
<evidence type="ECO:0000313" key="14">
    <source>
        <dbReference type="Proteomes" id="UP000078358"/>
    </source>
</evidence>
<keyword evidence="4" id="KW-0645">Protease</keyword>
<dbReference type="InterPro" id="IPR008915">
    <property type="entry name" value="Peptidase_M50"/>
</dbReference>
<dbReference type="RefSeq" id="WP_064318930.1">
    <property type="nucleotide sequence ID" value="NZ_JACI01000002.1"/>
</dbReference>
<dbReference type="InterPro" id="IPR001478">
    <property type="entry name" value="PDZ"/>
</dbReference>
<dbReference type="Proteomes" id="UP000078358">
    <property type="component" value="Unassembled WGS sequence"/>
</dbReference>
<feature type="transmembrane region" description="Helical" evidence="11">
    <location>
        <begin position="93"/>
        <end position="113"/>
    </location>
</feature>
<dbReference type="EC" id="3.4.24.-" evidence="11"/>
<proteinExistence type="inferred from homology"/>
<dbReference type="Pfam" id="PF02163">
    <property type="entry name" value="Peptidase_M50"/>
    <property type="match status" value="1"/>
</dbReference>
<feature type="transmembrane region" description="Helical" evidence="11">
    <location>
        <begin position="365"/>
        <end position="385"/>
    </location>
</feature>
<dbReference type="AlphaFoldDB" id="A0A179CXJ8"/>
<evidence type="ECO:0000256" key="11">
    <source>
        <dbReference type="RuleBase" id="RU362031"/>
    </source>
</evidence>
<name>A0A179CXJ8_BIBTR</name>
<evidence type="ECO:0000256" key="2">
    <source>
        <dbReference type="ARBA" id="ARBA00004141"/>
    </source>
</evidence>
<feature type="domain" description="PDZ" evidence="12">
    <location>
        <begin position="109"/>
        <end position="180"/>
    </location>
</feature>
<evidence type="ECO:0000256" key="4">
    <source>
        <dbReference type="ARBA" id="ARBA00022670"/>
    </source>
</evidence>
<dbReference type="InterPro" id="IPR036034">
    <property type="entry name" value="PDZ_sf"/>
</dbReference>
<comment type="subcellular location">
    <subcellularLocation>
        <location evidence="2">Membrane</location>
        <topology evidence="2">Multi-pass membrane protein</topology>
    </subcellularLocation>
</comment>
<keyword evidence="5 11" id="KW-0812">Transmembrane</keyword>
<keyword evidence="6 11" id="KW-0378">Hydrolase</keyword>
<feature type="transmembrane region" description="Helical" evidence="11">
    <location>
        <begin position="414"/>
        <end position="433"/>
    </location>
</feature>
<dbReference type="PANTHER" id="PTHR42837">
    <property type="entry name" value="REGULATOR OF SIGMA-E PROTEASE RSEP"/>
    <property type="match status" value="1"/>
</dbReference>
<keyword evidence="8 11" id="KW-1133">Transmembrane helix</keyword>
<comment type="cofactor">
    <cofactor evidence="1 11">
        <name>Zn(2+)</name>
        <dbReference type="ChEBI" id="CHEBI:29105"/>
    </cofactor>
</comment>
<dbReference type="Gene3D" id="2.30.42.10">
    <property type="match status" value="2"/>
</dbReference>
<dbReference type="NCBIfam" id="TIGR00054">
    <property type="entry name" value="RIP metalloprotease RseP"/>
    <property type="match status" value="1"/>
</dbReference>
<keyword evidence="10 11" id="KW-0472">Membrane</keyword>
<comment type="similarity">
    <text evidence="3 11">Belongs to the peptidase M50B family.</text>
</comment>
<dbReference type="Pfam" id="PF17820">
    <property type="entry name" value="PDZ_6"/>
    <property type="match status" value="1"/>
</dbReference>
<evidence type="ECO:0000256" key="7">
    <source>
        <dbReference type="ARBA" id="ARBA00022833"/>
    </source>
</evidence>
<dbReference type="InterPro" id="IPR004387">
    <property type="entry name" value="Pept_M50_Zn"/>
</dbReference>
<evidence type="ECO:0000256" key="8">
    <source>
        <dbReference type="ARBA" id="ARBA00022989"/>
    </source>
</evidence>
<gene>
    <name evidence="13" type="ORF">F480_09940</name>
</gene>
<evidence type="ECO:0000256" key="5">
    <source>
        <dbReference type="ARBA" id="ARBA00022692"/>
    </source>
</evidence>
<dbReference type="SMART" id="SM00228">
    <property type="entry name" value="PDZ"/>
    <property type="match status" value="2"/>
</dbReference>
<keyword evidence="7 11" id="KW-0862">Zinc</keyword>
<accession>A0A179CXJ8</accession>
<keyword evidence="11" id="KW-0479">Metal-binding</keyword>
<evidence type="ECO:0000256" key="10">
    <source>
        <dbReference type="ARBA" id="ARBA00023136"/>
    </source>
</evidence>
<organism evidence="13 14">
    <name type="scientific">Bibersteinia trehalosi Y31</name>
    <dbReference type="NCBI Taxonomy" id="1261658"/>
    <lineage>
        <taxon>Bacteria</taxon>
        <taxon>Pseudomonadati</taxon>
        <taxon>Pseudomonadota</taxon>
        <taxon>Gammaproteobacteria</taxon>
        <taxon>Pasteurellales</taxon>
        <taxon>Pasteurellaceae</taxon>
        <taxon>Bibersteinia</taxon>
    </lineage>
</organism>
<dbReference type="GO" id="GO:0004222">
    <property type="term" value="F:metalloendopeptidase activity"/>
    <property type="evidence" value="ECO:0007669"/>
    <property type="project" value="InterPro"/>
</dbReference>
<dbReference type="GO" id="GO:0006508">
    <property type="term" value="P:proteolysis"/>
    <property type="evidence" value="ECO:0007669"/>
    <property type="project" value="UniProtKB-KW"/>
</dbReference>
<feature type="transmembrane region" description="Helical" evidence="11">
    <location>
        <begin position="6"/>
        <end position="25"/>
    </location>
</feature>
<evidence type="ECO:0000259" key="12">
    <source>
        <dbReference type="SMART" id="SM00228"/>
    </source>
</evidence>
<evidence type="ECO:0000256" key="9">
    <source>
        <dbReference type="ARBA" id="ARBA00023049"/>
    </source>
</evidence>
<evidence type="ECO:0000256" key="6">
    <source>
        <dbReference type="ARBA" id="ARBA00022801"/>
    </source>
</evidence>
<feature type="domain" description="PDZ" evidence="12">
    <location>
        <begin position="205"/>
        <end position="271"/>
    </location>
</feature>
<dbReference type="PATRIC" id="fig|1261658.3.peg.1988"/>
<evidence type="ECO:0000256" key="1">
    <source>
        <dbReference type="ARBA" id="ARBA00001947"/>
    </source>
</evidence>